<dbReference type="GO" id="GO:0003723">
    <property type="term" value="F:RNA binding"/>
    <property type="evidence" value="ECO:0007669"/>
    <property type="project" value="TreeGrafter"/>
</dbReference>
<feature type="compositionally biased region" description="Basic and acidic residues" evidence="4">
    <location>
        <begin position="391"/>
        <end position="405"/>
    </location>
</feature>
<dbReference type="AlphaFoldDB" id="G0VDE7"/>
<evidence type="ECO:0008006" key="9">
    <source>
        <dbReference type="Google" id="ProtNLM"/>
    </source>
</evidence>
<feature type="region of interest" description="Disordered" evidence="4">
    <location>
        <begin position="391"/>
        <end position="444"/>
    </location>
</feature>
<dbReference type="InterPro" id="IPR007019">
    <property type="entry name" value="SURF6"/>
</dbReference>
<evidence type="ECO:0000256" key="2">
    <source>
        <dbReference type="ARBA" id="ARBA00005904"/>
    </source>
</evidence>
<comment type="similarity">
    <text evidence="2">Belongs to the SURF6 family.</text>
</comment>
<feature type="compositionally biased region" description="Acidic residues" evidence="4">
    <location>
        <begin position="139"/>
        <end position="151"/>
    </location>
</feature>
<feature type="domain" description="Ribosomal RNA-processing protein 14 N-terminal" evidence="6">
    <location>
        <begin position="13"/>
        <end position="63"/>
    </location>
</feature>
<feature type="region of interest" description="Disordered" evidence="4">
    <location>
        <begin position="97"/>
        <end position="267"/>
    </location>
</feature>
<dbReference type="GO" id="GO:0003677">
    <property type="term" value="F:DNA binding"/>
    <property type="evidence" value="ECO:0007669"/>
    <property type="project" value="TreeGrafter"/>
</dbReference>
<feature type="compositionally biased region" description="Basic residues" evidence="4">
    <location>
        <begin position="406"/>
        <end position="431"/>
    </location>
</feature>
<keyword evidence="3" id="KW-0539">Nucleus</keyword>
<dbReference type="GO" id="GO:0042273">
    <property type="term" value="P:ribosomal large subunit biogenesis"/>
    <property type="evidence" value="ECO:0007669"/>
    <property type="project" value="EnsemblFungi"/>
</dbReference>
<feature type="compositionally biased region" description="Acidic residues" evidence="4">
    <location>
        <begin position="230"/>
        <end position="253"/>
    </location>
</feature>
<feature type="compositionally biased region" description="Acidic residues" evidence="4">
    <location>
        <begin position="107"/>
        <end position="119"/>
    </location>
</feature>
<sequence>MSSGSGNNSLEERLRANSSAFDGLLSLIPAKYYYDEKTKDQWKAKKKSKEQVKLDKVKKLDPEVQDQELNGSALDVMKKREVNAVPVVLPGEKFKKFQQQKKNAAEKEEELEEEDEEEESIKVVFDDEGNEMPISDEISNAEEEDEEESSVDEPKLETKEKTNLEDEQEKIEKQKKLDALREKLQQKIQTLKQKRKAPGTNVSGAPSSREAILAQRKRKEDNKKKRKLQEEEEEEMESDSDDSDADEDSDIEENTNMSKKRKKNSDISTKDIMFQNIIFDDGDRVTSDLQRLRKNANNNNKKKGPSKNDVKSHLKLLETKKAKIENKDELEQIKLKEKEKWQKAMLQAEGIKLKDNEKLLRKALKRKETQKRKSAVEWKERERVVADTKVERAKRREENLQIRKDNKGKKRNKQQKMKRKYTGTVGPKKKRAGFEGRLKSGKKS</sequence>
<reference evidence="7 8" key="1">
    <citation type="journal article" date="2011" name="Proc. Natl. Acad. Sci. U.S.A.">
        <title>Evolutionary erosion of yeast sex chromosomes by mating-type switching accidents.</title>
        <authorList>
            <person name="Gordon J.L."/>
            <person name="Armisen D."/>
            <person name="Proux-Wera E."/>
            <person name="Oheigeartaigh S.S."/>
            <person name="Byrne K.P."/>
            <person name="Wolfe K.H."/>
        </authorList>
    </citation>
    <scope>NUCLEOTIDE SEQUENCE [LARGE SCALE GENOMIC DNA]</scope>
    <source>
        <strain evidence="8">ATCC 76901 / BCRC 22586 / CBS 4309 / NBRC 1992 / NRRL Y-12630</strain>
    </source>
</reference>
<feature type="domain" description="Ribosomal RNA-processing protein 14/surfeit locus protein 6 C-terminal" evidence="5">
    <location>
        <begin position="210"/>
        <end position="413"/>
    </location>
</feature>
<dbReference type="EMBL" id="HE576754">
    <property type="protein sequence ID" value="CCC69509.1"/>
    <property type="molecule type" value="Genomic_DNA"/>
</dbReference>
<dbReference type="PANTHER" id="PTHR14369">
    <property type="entry name" value="SURFEIT LOCUS PROTEIN 6"/>
    <property type="match status" value="1"/>
</dbReference>
<dbReference type="OMA" id="QKKRTDN"/>
<dbReference type="InterPro" id="IPR029188">
    <property type="entry name" value="Rrp14_N"/>
</dbReference>
<dbReference type="PANTHER" id="PTHR14369:SF0">
    <property type="entry name" value="SURFEIT LOCUS PROTEIN 6"/>
    <property type="match status" value="1"/>
</dbReference>
<reference key="2">
    <citation type="submission" date="2011-08" db="EMBL/GenBank/DDBJ databases">
        <title>Genome sequence of Naumovozyma castellii.</title>
        <authorList>
            <person name="Gordon J.L."/>
            <person name="Armisen D."/>
            <person name="Proux-Wera E."/>
            <person name="OhEigeartaigh S.S."/>
            <person name="Byrne K.P."/>
            <person name="Wolfe K.H."/>
        </authorList>
    </citation>
    <scope>NUCLEOTIDE SEQUENCE</scope>
    <source>
        <strain>Type strain:CBS 4309</strain>
    </source>
</reference>
<evidence type="ECO:0000256" key="4">
    <source>
        <dbReference type="SAM" id="MobiDB-lite"/>
    </source>
</evidence>
<dbReference type="InterPro" id="IPR029190">
    <property type="entry name" value="Rrp14/SURF6_C"/>
</dbReference>
<evidence type="ECO:0000256" key="1">
    <source>
        <dbReference type="ARBA" id="ARBA00004123"/>
    </source>
</evidence>
<feature type="compositionally biased region" description="Basic and acidic residues" evidence="4">
    <location>
        <begin position="152"/>
        <end position="185"/>
    </location>
</feature>
<gene>
    <name evidence="7" type="primary">NCAS0C05190</name>
    <name evidence="7" type="ordered locus">NCAS_0C05190</name>
</gene>
<dbReference type="STRING" id="1064592.G0VDE7"/>
<evidence type="ECO:0000313" key="7">
    <source>
        <dbReference type="EMBL" id="CCC69509.1"/>
    </source>
</evidence>
<accession>G0VDE7</accession>
<dbReference type="Pfam" id="PF15459">
    <property type="entry name" value="RRP14"/>
    <property type="match status" value="1"/>
</dbReference>
<dbReference type="OrthoDB" id="444809at2759"/>
<evidence type="ECO:0000259" key="5">
    <source>
        <dbReference type="Pfam" id="PF04935"/>
    </source>
</evidence>
<evidence type="ECO:0000259" key="6">
    <source>
        <dbReference type="Pfam" id="PF15459"/>
    </source>
</evidence>
<keyword evidence="8" id="KW-1185">Reference proteome</keyword>
<proteinExistence type="inferred from homology"/>
<dbReference type="Pfam" id="PF04935">
    <property type="entry name" value="SURF6"/>
    <property type="match status" value="1"/>
</dbReference>
<feature type="region of interest" description="Disordered" evidence="4">
    <location>
        <begin position="289"/>
        <end position="312"/>
    </location>
</feature>
<evidence type="ECO:0000256" key="3">
    <source>
        <dbReference type="ARBA" id="ARBA00023242"/>
    </source>
</evidence>
<evidence type="ECO:0000313" key="8">
    <source>
        <dbReference type="Proteomes" id="UP000001640"/>
    </source>
</evidence>
<dbReference type="Proteomes" id="UP000001640">
    <property type="component" value="Chromosome 3"/>
</dbReference>
<dbReference type="GO" id="GO:0005730">
    <property type="term" value="C:nucleolus"/>
    <property type="evidence" value="ECO:0007669"/>
    <property type="project" value="EnsemblFungi"/>
</dbReference>
<dbReference type="HOGENOM" id="CLU_018300_0_0_1"/>
<dbReference type="RefSeq" id="XP_003675873.1">
    <property type="nucleotide sequence ID" value="XM_003675825.1"/>
</dbReference>
<dbReference type="KEGG" id="ncs:NCAS_0C05190"/>
<dbReference type="eggNOG" id="KOG2885">
    <property type="taxonomic scope" value="Eukaryota"/>
</dbReference>
<protein>
    <recommendedName>
        <fullName evidence="9">Ribosomal RNA-processing protein 14/surfeit locus protein 6 C-terminal domain-containing protein</fullName>
    </recommendedName>
</protein>
<dbReference type="GeneID" id="96903090"/>
<dbReference type="FunCoup" id="G0VDE7">
    <property type="interactions" value="376"/>
</dbReference>
<name>G0VDE7_NAUCA</name>
<dbReference type="GO" id="GO:0042274">
    <property type="term" value="P:ribosomal small subunit biogenesis"/>
    <property type="evidence" value="ECO:0007669"/>
    <property type="project" value="EnsemblFungi"/>
</dbReference>
<organism evidence="7 8">
    <name type="scientific">Naumovozyma castellii</name>
    <name type="common">Yeast</name>
    <name type="synonym">Saccharomyces castellii</name>
    <dbReference type="NCBI Taxonomy" id="27288"/>
    <lineage>
        <taxon>Eukaryota</taxon>
        <taxon>Fungi</taxon>
        <taxon>Dikarya</taxon>
        <taxon>Ascomycota</taxon>
        <taxon>Saccharomycotina</taxon>
        <taxon>Saccharomycetes</taxon>
        <taxon>Saccharomycetales</taxon>
        <taxon>Saccharomycetaceae</taxon>
        <taxon>Naumovozyma</taxon>
    </lineage>
</organism>
<dbReference type="InParanoid" id="G0VDE7"/>
<comment type="subcellular location">
    <subcellularLocation>
        <location evidence="1">Nucleus</location>
    </subcellularLocation>
</comment>